<dbReference type="Proteomes" id="UP000051256">
    <property type="component" value="Unassembled WGS sequence"/>
</dbReference>
<dbReference type="STRING" id="1423802.FC56_GL001535"/>
<proteinExistence type="predicted"/>
<protein>
    <submittedName>
        <fullName evidence="1">Uncharacterized protein</fullName>
    </submittedName>
</protein>
<gene>
    <name evidence="1" type="ORF">FC56_GL001535</name>
</gene>
<organism evidence="1 2">
    <name type="scientific">Lentilactobacillus senioris DSM 24302 = JCM 17472</name>
    <dbReference type="NCBI Taxonomy" id="1423802"/>
    <lineage>
        <taxon>Bacteria</taxon>
        <taxon>Bacillati</taxon>
        <taxon>Bacillota</taxon>
        <taxon>Bacilli</taxon>
        <taxon>Lactobacillales</taxon>
        <taxon>Lactobacillaceae</taxon>
        <taxon>Lentilactobacillus</taxon>
    </lineage>
</organism>
<reference evidence="1 2" key="1">
    <citation type="journal article" date="2015" name="Genome Announc.">
        <title>Expanding the biotechnology potential of lactobacilli through comparative genomics of 213 strains and associated genera.</title>
        <authorList>
            <person name="Sun Z."/>
            <person name="Harris H.M."/>
            <person name="McCann A."/>
            <person name="Guo C."/>
            <person name="Argimon S."/>
            <person name="Zhang W."/>
            <person name="Yang X."/>
            <person name="Jeffery I.B."/>
            <person name="Cooney J.C."/>
            <person name="Kagawa T.F."/>
            <person name="Liu W."/>
            <person name="Song Y."/>
            <person name="Salvetti E."/>
            <person name="Wrobel A."/>
            <person name="Rasinkangas P."/>
            <person name="Parkhill J."/>
            <person name="Rea M.C."/>
            <person name="O'Sullivan O."/>
            <person name="Ritari J."/>
            <person name="Douillard F.P."/>
            <person name="Paul Ross R."/>
            <person name="Yang R."/>
            <person name="Briner A.E."/>
            <person name="Felis G.E."/>
            <person name="de Vos W.M."/>
            <person name="Barrangou R."/>
            <person name="Klaenhammer T.R."/>
            <person name="Caufield P.W."/>
            <person name="Cui Y."/>
            <person name="Zhang H."/>
            <person name="O'Toole P.W."/>
        </authorList>
    </citation>
    <scope>NUCLEOTIDE SEQUENCE [LARGE SCALE GENOMIC DNA]</scope>
    <source>
        <strain evidence="1 2">DSM 24302</strain>
    </source>
</reference>
<dbReference type="PATRIC" id="fig|1423802.4.peg.1556"/>
<accession>A0A0R2CT87</accession>
<name>A0A0R2CT87_9LACO</name>
<evidence type="ECO:0000313" key="1">
    <source>
        <dbReference type="EMBL" id="KRM94576.1"/>
    </source>
</evidence>
<sequence length="98" mass="11541">MKLGGTQMKLIAINALNKHLKSFWKRPNDQRITLLTFKKDRSLTVVGIENTITIIETGYRHQTYSELTIAEAKHQFKHSFATEFPRSHNVYFEQYKKN</sequence>
<dbReference type="AlphaFoldDB" id="A0A0R2CT87"/>
<evidence type="ECO:0000313" key="2">
    <source>
        <dbReference type="Proteomes" id="UP000051256"/>
    </source>
</evidence>
<comment type="caution">
    <text evidence="1">The sequence shown here is derived from an EMBL/GenBank/DDBJ whole genome shotgun (WGS) entry which is preliminary data.</text>
</comment>
<dbReference type="EMBL" id="AYZR01000004">
    <property type="protein sequence ID" value="KRM94576.1"/>
    <property type="molecule type" value="Genomic_DNA"/>
</dbReference>
<keyword evidence="2" id="KW-1185">Reference proteome</keyword>